<dbReference type="EMBL" id="JAUHHV010000003">
    <property type="protein sequence ID" value="KAK1429663.1"/>
    <property type="molecule type" value="Genomic_DNA"/>
</dbReference>
<evidence type="ECO:0000313" key="2">
    <source>
        <dbReference type="Proteomes" id="UP001229421"/>
    </source>
</evidence>
<dbReference type="AlphaFoldDB" id="A0AAD8P1A5"/>
<accession>A0AAD8P1A5</accession>
<gene>
    <name evidence="1" type="ORF">QVD17_11877</name>
</gene>
<proteinExistence type="predicted"/>
<protein>
    <submittedName>
        <fullName evidence="1">Uncharacterized protein</fullName>
    </submittedName>
</protein>
<keyword evidence="2" id="KW-1185">Reference proteome</keyword>
<dbReference type="Proteomes" id="UP001229421">
    <property type="component" value="Unassembled WGS sequence"/>
</dbReference>
<comment type="caution">
    <text evidence="1">The sequence shown here is derived from an EMBL/GenBank/DDBJ whole genome shotgun (WGS) entry which is preliminary data.</text>
</comment>
<sequence length="152" mass="17194">MVEKHKNVLNTGAYIGLGVGRIMKLREVLCVELGIEIDDELSPIVLYEGQRRYAYHRQFNKEFCHADGELRDLVAAVLHINRNLAKPRWSSAAVVVSLLEGYNELSSPHESVLHKRGDETAVTEEVTDVAGASAVVLAEWRMRWWREPVPMA</sequence>
<name>A0AAD8P1A5_TARER</name>
<organism evidence="1 2">
    <name type="scientific">Tagetes erecta</name>
    <name type="common">African marigold</name>
    <dbReference type="NCBI Taxonomy" id="13708"/>
    <lineage>
        <taxon>Eukaryota</taxon>
        <taxon>Viridiplantae</taxon>
        <taxon>Streptophyta</taxon>
        <taxon>Embryophyta</taxon>
        <taxon>Tracheophyta</taxon>
        <taxon>Spermatophyta</taxon>
        <taxon>Magnoliopsida</taxon>
        <taxon>eudicotyledons</taxon>
        <taxon>Gunneridae</taxon>
        <taxon>Pentapetalae</taxon>
        <taxon>asterids</taxon>
        <taxon>campanulids</taxon>
        <taxon>Asterales</taxon>
        <taxon>Asteraceae</taxon>
        <taxon>Asteroideae</taxon>
        <taxon>Heliantheae alliance</taxon>
        <taxon>Tageteae</taxon>
        <taxon>Tagetes</taxon>
    </lineage>
</organism>
<evidence type="ECO:0000313" key="1">
    <source>
        <dbReference type="EMBL" id="KAK1429663.1"/>
    </source>
</evidence>
<reference evidence="1" key="1">
    <citation type="journal article" date="2023" name="bioRxiv">
        <title>Improved chromosome-level genome assembly for marigold (Tagetes erecta).</title>
        <authorList>
            <person name="Jiang F."/>
            <person name="Yuan L."/>
            <person name="Wang S."/>
            <person name="Wang H."/>
            <person name="Xu D."/>
            <person name="Wang A."/>
            <person name="Fan W."/>
        </authorList>
    </citation>
    <scope>NUCLEOTIDE SEQUENCE</scope>
    <source>
        <strain evidence="1">WSJ</strain>
        <tissue evidence="1">Leaf</tissue>
    </source>
</reference>